<proteinExistence type="predicted"/>
<name>A0AB38YJB3_9GAMM</name>
<organism evidence="1">
    <name type="scientific">Salinispirillum sp. LH 10-3-1</name>
    <dbReference type="NCBI Taxonomy" id="2952525"/>
    <lineage>
        <taxon>Bacteria</taxon>
        <taxon>Pseudomonadati</taxon>
        <taxon>Pseudomonadota</taxon>
        <taxon>Gammaproteobacteria</taxon>
        <taxon>Oceanospirillales</taxon>
        <taxon>Saccharospirillaceae</taxon>
        <taxon>Salinispirillum</taxon>
    </lineage>
</organism>
<gene>
    <name evidence="1" type="ORF">NFC81_06145</name>
</gene>
<dbReference type="EMBL" id="CP101717">
    <property type="protein sequence ID" value="WLD59357.1"/>
    <property type="molecule type" value="Genomic_DNA"/>
</dbReference>
<reference evidence="1" key="1">
    <citation type="submission" date="2022-07" db="EMBL/GenBank/DDBJ databases">
        <title>Complete genome sequence of Salinispirillum sp. LH10-3-1 capable of multiple carbohydrate inversion isolated from a soda lake.</title>
        <authorList>
            <person name="Liu J."/>
            <person name="Zhai Y."/>
            <person name="Zhang H."/>
            <person name="Yang H."/>
            <person name="Qu J."/>
            <person name="Li J."/>
        </authorList>
    </citation>
    <scope>NUCLEOTIDE SEQUENCE</scope>
    <source>
        <strain evidence="1">LH 10-3-1</strain>
    </source>
</reference>
<evidence type="ECO:0000313" key="1">
    <source>
        <dbReference type="EMBL" id="WLD59357.1"/>
    </source>
</evidence>
<sequence length="205" mass="22659">MTAQAQSGVFWRIVDESGAGPDSVTLVFQTPSETSNSMQLETDIVTAEYLSYIGKQHIDVAWTTEDSELLTILLQKQFPDRFDSEQGMHLDLGDEAIVDTLAVIAAARFGNAQDSTDWISERPWNTLQRSYEVGDMVALATDEGFCLGVLVELDAVEAQVVLLQWVDGQTAECEARLHELIRVYKADLLPDTFGHVMPVAGELVH</sequence>
<accession>A0AB38YJB3</accession>
<dbReference type="RefSeq" id="WP_304996649.1">
    <property type="nucleotide sequence ID" value="NZ_CP101717.1"/>
</dbReference>
<protein>
    <submittedName>
        <fullName evidence="1">Uncharacterized protein</fullName>
    </submittedName>
</protein>
<dbReference type="AlphaFoldDB" id="A0AB38YJB3"/>